<proteinExistence type="inferred from homology"/>
<comment type="similarity">
    <text evidence="1">Belongs to the peptidase C40 family.</text>
</comment>
<gene>
    <name evidence="8" type="ORF">FYJ66_08455</name>
</gene>
<dbReference type="PROSITE" id="PS51935">
    <property type="entry name" value="NLPC_P60"/>
    <property type="match status" value="1"/>
</dbReference>
<feature type="domain" description="NlpC/P60" evidence="7">
    <location>
        <begin position="110"/>
        <end position="224"/>
    </location>
</feature>
<dbReference type="PANTHER" id="PTHR47053">
    <property type="entry name" value="MUREIN DD-ENDOPEPTIDASE MEPH-RELATED"/>
    <property type="match status" value="1"/>
</dbReference>
<evidence type="ECO:0000256" key="6">
    <source>
        <dbReference type="SAM" id="Phobius"/>
    </source>
</evidence>
<organism evidence="8">
    <name type="scientific">Baileyella intestinalis</name>
    <dbReference type="NCBI Taxonomy" id="2606709"/>
    <lineage>
        <taxon>Bacteria</taxon>
        <taxon>Bacillati</taxon>
        <taxon>Bacillota</taxon>
        <taxon>Clostridia</taxon>
        <taxon>Peptostreptococcales</taxon>
        <taxon>Anaerovoracaceae</taxon>
        <taxon>Baileyella</taxon>
    </lineage>
</organism>
<keyword evidence="6" id="KW-1133">Transmembrane helix</keyword>
<accession>A0A6A8M9I4</accession>
<keyword evidence="5" id="KW-0175">Coiled coil</keyword>
<dbReference type="InterPro" id="IPR038765">
    <property type="entry name" value="Papain-like_cys_pep_sf"/>
</dbReference>
<evidence type="ECO:0000313" key="8">
    <source>
        <dbReference type="EMBL" id="MST69611.1"/>
    </source>
</evidence>
<dbReference type="GO" id="GO:0008234">
    <property type="term" value="F:cysteine-type peptidase activity"/>
    <property type="evidence" value="ECO:0007669"/>
    <property type="project" value="UniProtKB-KW"/>
</dbReference>
<keyword evidence="6" id="KW-0472">Membrane</keyword>
<keyword evidence="4" id="KW-0788">Thiol protease</keyword>
<keyword evidence="3" id="KW-0378">Hydrolase</keyword>
<reference evidence="8" key="1">
    <citation type="submission" date="2019-09" db="EMBL/GenBank/DDBJ databases">
        <title>In-depth cultivation of the pig gut microbiome towards novel bacterial diversity and tailored functional studies.</title>
        <authorList>
            <person name="Wylensek D."/>
            <person name="Hitch T.C.A."/>
            <person name="Clavel T."/>
        </authorList>
    </citation>
    <scope>NUCLEOTIDE SEQUENCE</scope>
    <source>
        <strain evidence="8">RF-744-FAT-WT-3</strain>
    </source>
</reference>
<dbReference type="PANTHER" id="PTHR47053:SF1">
    <property type="entry name" value="MUREIN DD-ENDOPEPTIDASE MEPH-RELATED"/>
    <property type="match status" value="1"/>
</dbReference>
<sequence>MTKAVKKLTNEFLVAFIAMAIVLIFSMTHFLFVSQADTENLYGTSGISGISDDVSKSFEKGEKLTEKVNETRKSVVQVSAETITSDETVQNEIEKQEAEKQEQAKAAAAASARQAIADYAVQFVGNPYKAGGTSLTDGCDCSGFVYSVYRHFGYDVPRNGFQTVYKQVSWDELQPGDILYYSGHYTIYLGNGREISAENESNGIQIRDMSFRFSRRIKACRVIL</sequence>
<keyword evidence="6" id="KW-0812">Transmembrane</keyword>
<evidence type="ECO:0000256" key="2">
    <source>
        <dbReference type="ARBA" id="ARBA00022670"/>
    </source>
</evidence>
<dbReference type="EMBL" id="VUNB01000007">
    <property type="protein sequence ID" value="MST69611.1"/>
    <property type="molecule type" value="Genomic_DNA"/>
</dbReference>
<dbReference type="AlphaFoldDB" id="A0A6A8M9I4"/>
<dbReference type="Pfam" id="PF00877">
    <property type="entry name" value="NLPC_P60"/>
    <property type="match status" value="1"/>
</dbReference>
<dbReference type="InterPro" id="IPR051202">
    <property type="entry name" value="Peptidase_C40"/>
</dbReference>
<evidence type="ECO:0000256" key="5">
    <source>
        <dbReference type="SAM" id="Coils"/>
    </source>
</evidence>
<feature type="transmembrane region" description="Helical" evidence="6">
    <location>
        <begin position="12"/>
        <end position="32"/>
    </location>
</feature>
<evidence type="ECO:0000256" key="1">
    <source>
        <dbReference type="ARBA" id="ARBA00007074"/>
    </source>
</evidence>
<name>A0A6A8M9I4_9FIRM</name>
<dbReference type="SUPFAM" id="SSF54001">
    <property type="entry name" value="Cysteine proteinases"/>
    <property type="match status" value="1"/>
</dbReference>
<feature type="coiled-coil region" evidence="5">
    <location>
        <begin position="86"/>
        <end position="113"/>
    </location>
</feature>
<evidence type="ECO:0000256" key="4">
    <source>
        <dbReference type="ARBA" id="ARBA00022807"/>
    </source>
</evidence>
<evidence type="ECO:0000259" key="7">
    <source>
        <dbReference type="PROSITE" id="PS51935"/>
    </source>
</evidence>
<comment type="caution">
    <text evidence="8">The sequence shown here is derived from an EMBL/GenBank/DDBJ whole genome shotgun (WGS) entry which is preliminary data.</text>
</comment>
<dbReference type="InterPro" id="IPR000064">
    <property type="entry name" value="NLP_P60_dom"/>
</dbReference>
<dbReference type="GO" id="GO:0006508">
    <property type="term" value="P:proteolysis"/>
    <property type="evidence" value="ECO:0007669"/>
    <property type="project" value="UniProtKB-KW"/>
</dbReference>
<evidence type="ECO:0000256" key="3">
    <source>
        <dbReference type="ARBA" id="ARBA00022801"/>
    </source>
</evidence>
<protein>
    <submittedName>
        <fullName evidence="8">NlpC/P60 family protein</fullName>
    </submittedName>
</protein>
<keyword evidence="2" id="KW-0645">Protease</keyword>
<dbReference type="Gene3D" id="3.90.1720.10">
    <property type="entry name" value="endopeptidase domain like (from Nostoc punctiforme)"/>
    <property type="match status" value="1"/>
</dbReference>
<dbReference type="RefSeq" id="WP_154573083.1">
    <property type="nucleotide sequence ID" value="NZ_VUNB01000007.1"/>
</dbReference>